<keyword evidence="3 6" id="KW-0808">Transferase</keyword>
<keyword evidence="6" id="KW-0597">Phosphoprotein</keyword>
<sequence>MKKEGFTIWLTGYSGAGKTTISEKLIEELKGRQLPSEMLDGDVVREHLSQGLSFSRKDRDTNVLRIGFVAGLLSRNGVAVVVSAISPYRSTRNMVRERINGFIEVYVKCPIEECERRDVKGLYRKARNGELTAFTGIDDPYEEPLDPEVICYTDIETVNASVEKIIQYLEVAAYIPRLAFDKAYL</sequence>
<feature type="domain" description="APS kinase" evidence="8">
    <location>
        <begin position="5"/>
        <end position="151"/>
    </location>
</feature>
<evidence type="ECO:0000256" key="6">
    <source>
        <dbReference type="HAMAP-Rule" id="MF_00065"/>
    </source>
</evidence>
<keyword evidence="5 6" id="KW-0067">ATP-binding</keyword>
<comment type="similarity">
    <text evidence="6 7">Belongs to the APS kinase family.</text>
</comment>
<comment type="pathway">
    <text evidence="6 7">Sulfur metabolism; hydrogen sulfide biosynthesis; sulfite from sulfate: step 2/3.</text>
</comment>
<organism evidence="9 10">
    <name type="scientific">Chitinophaga filiformis</name>
    <name type="common">Myxococcus filiformis</name>
    <name type="synonym">Flexibacter filiformis</name>
    <dbReference type="NCBI Taxonomy" id="104663"/>
    <lineage>
        <taxon>Bacteria</taxon>
        <taxon>Pseudomonadati</taxon>
        <taxon>Bacteroidota</taxon>
        <taxon>Chitinophagia</taxon>
        <taxon>Chitinophagales</taxon>
        <taxon>Chitinophagaceae</taxon>
        <taxon>Chitinophaga</taxon>
    </lineage>
</organism>
<dbReference type="Pfam" id="PF01583">
    <property type="entry name" value="APS_kinase"/>
    <property type="match status" value="1"/>
</dbReference>
<feature type="active site" description="Phosphoserine intermediate" evidence="6">
    <location>
        <position position="86"/>
    </location>
</feature>
<comment type="catalytic activity">
    <reaction evidence="1 6 7">
        <text>adenosine 5'-phosphosulfate + ATP = 3'-phosphoadenylyl sulfate + ADP + H(+)</text>
        <dbReference type="Rhea" id="RHEA:24152"/>
        <dbReference type="ChEBI" id="CHEBI:15378"/>
        <dbReference type="ChEBI" id="CHEBI:30616"/>
        <dbReference type="ChEBI" id="CHEBI:58243"/>
        <dbReference type="ChEBI" id="CHEBI:58339"/>
        <dbReference type="ChEBI" id="CHEBI:456216"/>
        <dbReference type="EC" id="2.7.1.25"/>
    </reaction>
</comment>
<reference evidence="9 10" key="1">
    <citation type="submission" date="2022-04" db="EMBL/GenBank/DDBJ databases">
        <title>The arsenic-methylating capacity of Chitinophaga filiformis YT5 during chitin decomposition.</title>
        <authorList>
            <person name="Chen G."/>
            <person name="Liang Y."/>
        </authorList>
    </citation>
    <scope>NUCLEOTIDE SEQUENCE [LARGE SCALE GENOMIC DNA]</scope>
    <source>
        <strain evidence="9 10">YT5</strain>
    </source>
</reference>
<evidence type="ECO:0000256" key="2">
    <source>
        <dbReference type="ARBA" id="ARBA00012121"/>
    </source>
</evidence>
<evidence type="ECO:0000256" key="5">
    <source>
        <dbReference type="ARBA" id="ARBA00022840"/>
    </source>
</evidence>
<evidence type="ECO:0000313" key="10">
    <source>
        <dbReference type="Proteomes" id="UP000830198"/>
    </source>
</evidence>
<dbReference type="InterPro" id="IPR059117">
    <property type="entry name" value="APS_kinase_dom"/>
</dbReference>
<proteinExistence type="inferred from homology"/>
<keyword evidence="6 7" id="KW-0418">Kinase</keyword>
<dbReference type="NCBIfam" id="NF003013">
    <property type="entry name" value="PRK03846.1"/>
    <property type="match status" value="1"/>
</dbReference>
<keyword evidence="10" id="KW-1185">Reference proteome</keyword>
<dbReference type="RefSeq" id="WP_199652735.1">
    <property type="nucleotide sequence ID" value="NZ_CP095855.1"/>
</dbReference>
<name>A0ABY4HYC6_CHIFI</name>
<dbReference type="GO" id="GO:0004020">
    <property type="term" value="F:adenylylsulfate kinase activity"/>
    <property type="evidence" value="ECO:0007669"/>
    <property type="project" value="UniProtKB-EC"/>
</dbReference>
<dbReference type="CDD" id="cd02027">
    <property type="entry name" value="APSK"/>
    <property type="match status" value="1"/>
</dbReference>
<dbReference type="Gene3D" id="3.40.50.300">
    <property type="entry name" value="P-loop containing nucleotide triphosphate hydrolases"/>
    <property type="match status" value="1"/>
</dbReference>
<evidence type="ECO:0000256" key="3">
    <source>
        <dbReference type="ARBA" id="ARBA00022679"/>
    </source>
</evidence>
<evidence type="ECO:0000256" key="7">
    <source>
        <dbReference type="RuleBase" id="RU004347"/>
    </source>
</evidence>
<dbReference type="SUPFAM" id="SSF52540">
    <property type="entry name" value="P-loop containing nucleoside triphosphate hydrolases"/>
    <property type="match status" value="1"/>
</dbReference>
<comment type="function">
    <text evidence="6 7">Catalyzes the synthesis of activated sulfate.</text>
</comment>
<gene>
    <name evidence="6 9" type="primary">cysC</name>
    <name evidence="9" type="ORF">MYF79_28100</name>
</gene>
<evidence type="ECO:0000313" key="9">
    <source>
        <dbReference type="EMBL" id="UPK68825.1"/>
    </source>
</evidence>
<dbReference type="PANTHER" id="PTHR42700:SF1">
    <property type="entry name" value="SULFATE ADENYLYLTRANSFERASE"/>
    <property type="match status" value="1"/>
</dbReference>
<evidence type="ECO:0000256" key="4">
    <source>
        <dbReference type="ARBA" id="ARBA00022741"/>
    </source>
</evidence>
<dbReference type="Proteomes" id="UP000830198">
    <property type="component" value="Chromosome"/>
</dbReference>
<evidence type="ECO:0000259" key="8">
    <source>
        <dbReference type="Pfam" id="PF01583"/>
    </source>
</evidence>
<dbReference type="NCBIfam" id="NF004041">
    <property type="entry name" value="PRK05541.1"/>
    <property type="match status" value="1"/>
</dbReference>
<accession>A0ABY4HYC6</accession>
<dbReference type="PANTHER" id="PTHR42700">
    <property type="entry name" value="SULFATE ADENYLYLTRANSFERASE"/>
    <property type="match status" value="1"/>
</dbReference>
<dbReference type="EC" id="2.7.1.25" evidence="2 6"/>
<keyword evidence="4 6" id="KW-0547">Nucleotide-binding</keyword>
<dbReference type="InterPro" id="IPR002891">
    <property type="entry name" value="APS"/>
</dbReference>
<dbReference type="HAMAP" id="MF_00065">
    <property type="entry name" value="Adenylyl_sulf_kinase"/>
    <property type="match status" value="1"/>
</dbReference>
<dbReference type="InterPro" id="IPR027417">
    <property type="entry name" value="P-loop_NTPase"/>
</dbReference>
<feature type="binding site" evidence="6">
    <location>
        <begin position="12"/>
        <end position="19"/>
    </location>
    <ligand>
        <name>ATP</name>
        <dbReference type="ChEBI" id="CHEBI:30616"/>
    </ligand>
</feature>
<protein>
    <recommendedName>
        <fullName evidence="2 6">Adenylyl-sulfate kinase</fullName>
        <ecNumber evidence="2 6">2.7.1.25</ecNumber>
    </recommendedName>
    <alternativeName>
        <fullName evidence="6">APS kinase</fullName>
    </alternativeName>
    <alternativeName>
        <fullName evidence="6">ATP adenosine-5'-phosphosulfate 3'-phosphotransferase</fullName>
    </alternativeName>
    <alternativeName>
        <fullName evidence="6">Adenosine-5'-phosphosulfate kinase</fullName>
    </alternativeName>
</protein>
<dbReference type="NCBIfam" id="NF002059">
    <property type="entry name" value="PRK00889.1"/>
    <property type="match status" value="1"/>
</dbReference>
<dbReference type="NCBIfam" id="TIGR00455">
    <property type="entry name" value="apsK"/>
    <property type="match status" value="1"/>
</dbReference>
<evidence type="ECO:0000256" key="1">
    <source>
        <dbReference type="ARBA" id="ARBA00001823"/>
    </source>
</evidence>
<dbReference type="InterPro" id="IPR050512">
    <property type="entry name" value="Sulf_AdTrans/APS_kinase"/>
</dbReference>
<dbReference type="EMBL" id="CP095855">
    <property type="protein sequence ID" value="UPK68825.1"/>
    <property type="molecule type" value="Genomic_DNA"/>
</dbReference>